<keyword evidence="2" id="KW-0949">S-adenosyl-L-methionine</keyword>
<keyword evidence="5" id="KW-0411">Iron-sulfur</keyword>
<evidence type="ECO:0000256" key="3">
    <source>
        <dbReference type="ARBA" id="ARBA00022723"/>
    </source>
</evidence>
<reference evidence="8" key="2">
    <citation type="submission" date="2021-08" db="EMBL/GenBank/DDBJ databases">
        <authorList>
            <person name="Tani A."/>
            <person name="Ola A."/>
            <person name="Ogura Y."/>
            <person name="Katsura K."/>
            <person name="Hayashi T."/>
        </authorList>
    </citation>
    <scope>NUCLEOTIDE SEQUENCE</scope>
    <source>
        <strain evidence="8">DSM 23674</strain>
    </source>
</reference>
<dbReference type="Pfam" id="PF04055">
    <property type="entry name" value="Radical_SAM"/>
    <property type="match status" value="1"/>
</dbReference>
<dbReference type="SFLD" id="SFLDG01082">
    <property type="entry name" value="B12-binding_domain_containing"/>
    <property type="match status" value="1"/>
</dbReference>
<name>A0ABQ4TM77_9HYPH</name>
<dbReference type="InterPro" id="IPR006638">
    <property type="entry name" value="Elp3/MiaA/NifB-like_rSAM"/>
</dbReference>
<evidence type="ECO:0000313" key="8">
    <source>
        <dbReference type="EMBL" id="GJE55692.1"/>
    </source>
</evidence>
<dbReference type="SFLD" id="SFLDS00029">
    <property type="entry name" value="Radical_SAM"/>
    <property type="match status" value="1"/>
</dbReference>
<evidence type="ECO:0000256" key="2">
    <source>
        <dbReference type="ARBA" id="ARBA00022691"/>
    </source>
</evidence>
<keyword evidence="8" id="KW-0808">Transferase</keyword>
<dbReference type="SFLD" id="SFLDG01123">
    <property type="entry name" value="methyltransferase_(Class_B)"/>
    <property type="match status" value="1"/>
</dbReference>
<dbReference type="InterPro" id="IPR051198">
    <property type="entry name" value="BchE-like"/>
</dbReference>
<keyword evidence="4" id="KW-0408">Iron</keyword>
<dbReference type="PROSITE" id="PS51918">
    <property type="entry name" value="RADICAL_SAM"/>
    <property type="match status" value="1"/>
</dbReference>
<comment type="cofactor">
    <cofactor evidence="1">
        <name>[4Fe-4S] cluster</name>
        <dbReference type="ChEBI" id="CHEBI:49883"/>
    </cofactor>
</comment>
<gene>
    <name evidence="8" type="primary">hpnP_2</name>
    <name evidence="8" type="ORF">EKPJFOCH_2187</name>
</gene>
<keyword evidence="3" id="KW-0479">Metal-binding</keyword>
<dbReference type="InterPro" id="IPR034530">
    <property type="entry name" value="HpnP-like"/>
</dbReference>
<accession>A0ABQ4TM77</accession>
<evidence type="ECO:0000313" key="9">
    <source>
        <dbReference type="Proteomes" id="UP001055101"/>
    </source>
</evidence>
<dbReference type="Pfam" id="PF13282">
    <property type="entry name" value="DUF4070"/>
    <property type="match status" value="1"/>
</dbReference>
<dbReference type="PANTHER" id="PTHR43409:SF3">
    <property type="entry name" value="HYPOTHETICAL METHYLTRANSFERASE"/>
    <property type="match status" value="1"/>
</dbReference>
<protein>
    <submittedName>
        <fullName evidence="8">Hopanoid C-2 methylase</fullName>
    </submittedName>
</protein>
<dbReference type="PANTHER" id="PTHR43409">
    <property type="entry name" value="ANAEROBIC MAGNESIUM-PROTOPORPHYRIN IX MONOMETHYL ESTER CYCLASE-RELATED"/>
    <property type="match status" value="1"/>
</dbReference>
<dbReference type="GO" id="GO:0008168">
    <property type="term" value="F:methyltransferase activity"/>
    <property type="evidence" value="ECO:0007669"/>
    <property type="project" value="UniProtKB-KW"/>
</dbReference>
<dbReference type="InterPro" id="IPR058240">
    <property type="entry name" value="rSAM_sf"/>
</dbReference>
<dbReference type="RefSeq" id="WP_147819392.1">
    <property type="nucleotide sequence ID" value="NZ_BPRA01000009.1"/>
</dbReference>
<evidence type="ECO:0000256" key="5">
    <source>
        <dbReference type="ARBA" id="ARBA00023014"/>
    </source>
</evidence>
<dbReference type="InterPro" id="IPR006158">
    <property type="entry name" value="Cobalamin-bd"/>
</dbReference>
<evidence type="ECO:0000256" key="1">
    <source>
        <dbReference type="ARBA" id="ARBA00001966"/>
    </source>
</evidence>
<dbReference type="InterPro" id="IPR007197">
    <property type="entry name" value="rSAM"/>
</dbReference>
<comment type="caution">
    <text evidence="8">The sequence shown here is derived from an EMBL/GenBank/DDBJ whole genome shotgun (WGS) entry which is preliminary data.</text>
</comment>
<dbReference type="EMBL" id="BPRA01000009">
    <property type="protein sequence ID" value="GJE55692.1"/>
    <property type="molecule type" value="Genomic_DNA"/>
</dbReference>
<dbReference type="GO" id="GO:0032259">
    <property type="term" value="P:methylation"/>
    <property type="evidence" value="ECO:0007669"/>
    <property type="project" value="UniProtKB-KW"/>
</dbReference>
<reference evidence="8" key="1">
    <citation type="journal article" date="2021" name="Front. Microbiol.">
        <title>Comprehensive Comparative Genomics and Phenotyping of Methylobacterium Species.</title>
        <authorList>
            <person name="Alessa O."/>
            <person name="Ogura Y."/>
            <person name="Fujitani Y."/>
            <person name="Takami H."/>
            <person name="Hayashi T."/>
            <person name="Sahin N."/>
            <person name="Tani A."/>
        </authorList>
    </citation>
    <scope>NUCLEOTIDE SEQUENCE</scope>
    <source>
        <strain evidence="8">DSM 23674</strain>
    </source>
</reference>
<dbReference type="Proteomes" id="UP001055101">
    <property type="component" value="Unassembled WGS sequence"/>
</dbReference>
<evidence type="ECO:0000256" key="4">
    <source>
        <dbReference type="ARBA" id="ARBA00023004"/>
    </source>
</evidence>
<proteinExistence type="predicted"/>
<dbReference type="SFLD" id="SFLDF00303">
    <property type="entry name" value="hopanoid_C2-methyltransferase"/>
    <property type="match status" value="1"/>
</dbReference>
<dbReference type="Gene3D" id="3.40.50.280">
    <property type="entry name" value="Cobalamin-binding domain"/>
    <property type="match status" value="1"/>
</dbReference>
<dbReference type="SUPFAM" id="SSF102114">
    <property type="entry name" value="Radical SAM enzymes"/>
    <property type="match status" value="1"/>
</dbReference>
<dbReference type="InterPro" id="IPR034466">
    <property type="entry name" value="Methyltransferase_Class_B"/>
</dbReference>
<dbReference type="SMART" id="SM00729">
    <property type="entry name" value="Elp3"/>
    <property type="match status" value="1"/>
</dbReference>
<dbReference type="InterPro" id="IPR025274">
    <property type="entry name" value="DUF4070"/>
</dbReference>
<dbReference type="Gene3D" id="3.80.30.20">
    <property type="entry name" value="tm_1862 like domain"/>
    <property type="match status" value="1"/>
</dbReference>
<dbReference type="InterPro" id="IPR023404">
    <property type="entry name" value="rSAM_horseshoe"/>
</dbReference>
<evidence type="ECO:0000259" key="7">
    <source>
        <dbReference type="PROSITE" id="PS51918"/>
    </source>
</evidence>
<keyword evidence="8" id="KW-0489">Methyltransferase</keyword>
<organism evidence="8 9">
    <name type="scientific">Methylobacterium thuringiense</name>
    <dbReference type="NCBI Taxonomy" id="1003091"/>
    <lineage>
        <taxon>Bacteria</taxon>
        <taxon>Pseudomonadati</taxon>
        <taxon>Pseudomonadota</taxon>
        <taxon>Alphaproteobacteria</taxon>
        <taxon>Hyphomicrobiales</taxon>
        <taxon>Methylobacteriaceae</taxon>
        <taxon>Methylobacterium</taxon>
    </lineage>
</organism>
<keyword evidence="9" id="KW-1185">Reference proteome</keyword>
<sequence length="550" mass="61673">MTNGSSGTRVLLVFPRFNPNSFWSFKEPCELQGAKTSTPPLGLITMAAMLPKHWQVRLIDRNAQELSDADLTWADVVMTGGMLPQEPDAIHVIGLCKELGVPVCVGGPAPTSSPDYYETADFQVLGEAEGVIDQFIEAWERGERNGRFVAVKFQADVTQSPIPRFDLLDFSNYLYVGVQFSRGCPFTCEFCDIIELYGRKPRTKNTPQILAELDVLYGLGYRGHVDFVDDNLIGNKKAVKLFLPHLVAWQEAHGYPFRFSTEASLNLSDDPHLLTMMRMANFFVVFIGIETPDEATLAQTQKKQNTRRSIADSVHRIYGAGMFVTAGFIVGFDSEQGSIAQPMMDCVRDTAVPAAMVGLLTALPNTQLQRRLEKEGRLFEKFSHVSTVTGDQCTAGLNYVTARPRREILADYRQVLANVYDPTVFFERVRVVGLALNRPTFEAAKPNWASILKDIRTFTRTCVRMTVRRPELARHFWSAFFMLAKRNPKALDYAIMNMVLYLHLYPFSRYVIAELDDRIAAIDNGEYVEPSVMPANTQQACSTKPLAAVA</sequence>
<dbReference type="PROSITE" id="PS51332">
    <property type="entry name" value="B12_BINDING"/>
    <property type="match status" value="1"/>
</dbReference>
<evidence type="ECO:0000259" key="6">
    <source>
        <dbReference type="PROSITE" id="PS51332"/>
    </source>
</evidence>
<feature type="domain" description="Radical SAM core" evidence="7">
    <location>
        <begin position="170"/>
        <end position="391"/>
    </location>
</feature>
<feature type="domain" description="B12-binding" evidence="6">
    <location>
        <begin position="74"/>
        <end position="146"/>
    </location>
</feature>